<comment type="caution">
    <text evidence="1">The sequence shown here is derived from an EMBL/GenBank/DDBJ whole genome shotgun (WGS) entry which is preliminary data.</text>
</comment>
<dbReference type="AlphaFoldDB" id="A0A8S1UFY8"/>
<organism evidence="1 2">
    <name type="scientific">Paramecium pentaurelia</name>
    <dbReference type="NCBI Taxonomy" id="43138"/>
    <lineage>
        <taxon>Eukaryota</taxon>
        <taxon>Sar</taxon>
        <taxon>Alveolata</taxon>
        <taxon>Ciliophora</taxon>
        <taxon>Intramacronucleata</taxon>
        <taxon>Oligohymenophorea</taxon>
        <taxon>Peniculida</taxon>
        <taxon>Parameciidae</taxon>
        <taxon>Paramecium</taxon>
    </lineage>
</organism>
<accession>A0A8S1UFY8</accession>
<reference evidence="1" key="1">
    <citation type="submission" date="2021-01" db="EMBL/GenBank/DDBJ databases">
        <authorList>
            <consortium name="Genoscope - CEA"/>
            <person name="William W."/>
        </authorList>
    </citation>
    <scope>NUCLEOTIDE SEQUENCE</scope>
</reference>
<name>A0A8S1UFY8_9CILI</name>
<proteinExistence type="predicted"/>
<gene>
    <name evidence="1" type="ORF">PPENT_87.1.T0400116</name>
</gene>
<evidence type="ECO:0000313" key="2">
    <source>
        <dbReference type="Proteomes" id="UP000689195"/>
    </source>
</evidence>
<dbReference type="EMBL" id="CAJJDO010000040">
    <property type="protein sequence ID" value="CAD8163888.1"/>
    <property type="molecule type" value="Genomic_DNA"/>
</dbReference>
<keyword evidence="2" id="KW-1185">Reference proteome</keyword>
<protein>
    <submittedName>
        <fullName evidence="1">Uncharacterized protein</fullName>
    </submittedName>
</protein>
<dbReference type="Proteomes" id="UP000689195">
    <property type="component" value="Unassembled WGS sequence"/>
</dbReference>
<sequence>MMDNNNNYRQKNQIYKYFVKYWKLIFCEWEELLLTT</sequence>
<evidence type="ECO:0000313" key="1">
    <source>
        <dbReference type="EMBL" id="CAD8163888.1"/>
    </source>
</evidence>